<dbReference type="Pfam" id="PF08281">
    <property type="entry name" value="Sigma70_r4_2"/>
    <property type="match status" value="1"/>
</dbReference>
<protein>
    <recommendedName>
        <fullName evidence="6">RNA polymerase sigma factor 70 region 4 type 2 domain-containing protein</fullName>
    </recommendedName>
</protein>
<gene>
    <name evidence="7" type="ORF">GCM10009682_43520</name>
</gene>
<feature type="region of interest" description="Disordered" evidence="5">
    <location>
        <begin position="178"/>
        <end position="272"/>
    </location>
</feature>
<comment type="similarity">
    <text evidence="1">Belongs to the sigma-70 factor family. ECF subfamily.</text>
</comment>
<evidence type="ECO:0000256" key="1">
    <source>
        <dbReference type="ARBA" id="ARBA00010641"/>
    </source>
</evidence>
<dbReference type="Proteomes" id="UP001500218">
    <property type="component" value="Unassembled WGS sequence"/>
</dbReference>
<evidence type="ECO:0000256" key="4">
    <source>
        <dbReference type="ARBA" id="ARBA00023163"/>
    </source>
</evidence>
<feature type="compositionally biased region" description="Low complexity" evidence="5">
    <location>
        <begin position="210"/>
        <end position="239"/>
    </location>
</feature>
<keyword evidence="2" id="KW-0805">Transcription regulation</keyword>
<evidence type="ECO:0000256" key="2">
    <source>
        <dbReference type="ARBA" id="ARBA00023015"/>
    </source>
</evidence>
<dbReference type="SUPFAM" id="SSF88659">
    <property type="entry name" value="Sigma3 and sigma4 domains of RNA polymerase sigma factors"/>
    <property type="match status" value="1"/>
</dbReference>
<feature type="domain" description="RNA polymerase sigma factor 70 region 4 type 2" evidence="6">
    <location>
        <begin position="101"/>
        <end position="151"/>
    </location>
</feature>
<evidence type="ECO:0000256" key="5">
    <source>
        <dbReference type="SAM" id="MobiDB-lite"/>
    </source>
</evidence>
<evidence type="ECO:0000259" key="6">
    <source>
        <dbReference type="Pfam" id="PF08281"/>
    </source>
</evidence>
<dbReference type="Gene3D" id="1.10.10.10">
    <property type="entry name" value="Winged helix-like DNA-binding domain superfamily/Winged helix DNA-binding domain"/>
    <property type="match status" value="1"/>
</dbReference>
<accession>A0ABP4YKT2</accession>
<dbReference type="InterPro" id="IPR013324">
    <property type="entry name" value="RNA_pol_sigma_r3/r4-like"/>
</dbReference>
<evidence type="ECO:0000313" key="7">
    <source>
        <dbReference type="EMBL" id="GAA1818040.1"/>
    </source>
</evidence>
<comment type="caution">
    <text evidence="7">The sequence shown here is derived from an EMBL/GenBank/DDBJ whole genome shotgun (WGS) entry which is preliminary data.</text>
</comment>
<reference evidence="8" key="1">
    <citation type="journal article" date="2019" name="Int. J. Syst. Evol. Microbiol.">
        <title>The Global Catalogue of Microorganisms (GCM) 10K type strain sequencing project: providing services to taxonomists for standard genome sequencing and annotation.</title>
        <authorList>
            <consortium name="The Broad Institute Genomics Platform"/>
            <consortium name="The Broad Institute Genome Sequencing Center for Infectious Disease"/>
            <person name="Wu L."/>
            <person name="Ma J."/>
        </authorList>
    </citation>
    <scope>NUCLEOTIDE SEQUENCE [LARGE SCALE GENOMIC DNA]</scope>
    <source>
        <strain evidence="8">JCM 13250</strain>
    </source>
</reference>
<keyword evidence="4" id="KW-0804">Transcription</keyword>
<dbReference type="RefSeq" id="WP_344135332.1">
    <property type="nucleotide sequence ID" value="NZ_BAAALT010000151.1"/>
</dbReference>
<name>A0ABP4YKT2_9ACTN</name>
<evidence type="ECO:0000313" key="8">
    <source>
        <dbReference type="Proteomes" id="UP001500218"/>
    </source>
</evidence>
<organism evidence="7 8">
    <name type="scientific">Luedemannella flava</name>
    <dbReference type="NCBI Taxonomy" id="349316"/>
    <lineage>
        <taxon>Bacteria</taxon>
        <taxon>Bacillati</taxon>
        <taxon>Actinomycetota</taxon>
        <taxon>Actinomycetes</taxon>
        <taxon>Micromonosporales</taxon>
        <taxon>Micromonosporaceae</taxon>
        <taxon>Luedemannella</taxon>
    </lineage>
</organism>
<sequence>MRDPSFEEFVRTQLPTLGRHACALAGDPQAAEDLVVGTLATLARWSRHTPLDELRPLSMGTLYRTYVRGGVLPGRAGEVLTRAGGVLRRAVVGRSGTGTPFQRAVAALPRDQRAVLVGTYVAQASDVEIAELIGRTPVAVRSLRYRGLRTLRGAQGPAERTTSREAWVDRDTWTQETVHLPAPMPLPDSSRPATPKPATRAVGPVGPSPATVTTAAKRAAAGKRAVSPTPTRTPNAPRAVNPARGANSARNVNVGRAARAANKAGEVRHGGR</sequence>
<evidence type="ECO:0000256" key="3">
    <source>
        <dbReference type="ARBA" id="ARBA00023082"/>
    </source>
</evidence>
<keyword evidence="3" id="KW-0731">Sigma factor</keyword>
<dbReference type="InterPro" id="IPR013249">
    <property type="entry name" value="RNA_pol_sigma70_r4_t2"/>
</dbReference>
<keyword evidence="8" id="KW-1185">Reference proteome</keyword>
<dbReference type="InterPro" id="IPR036388">
    <property type="entry name" value="WH-like_DNA-bd_sf"/>
</dbReference>
<feature type="compositionally biased region" description="Low complexity" evidence="5">
    <location>
        <begin position="246"/>
        <end position="264"/>
    </location>
</feature>
<dbReference type="EMBL" id="BAAALT010000151">
    <property type="protein sequence ID" value="GAA1818040.1"/>
    <property type="molecule type" value="Genomic_DNA"/>
</dbReference>
<proteinExistence type="inferred from homology"/>